<feature type="domain" description="HTH crp-type" evidence="6">
    <location>
        <begin position="153"/>
        <end position="227"/>
    </location>
</feature>
<feature type="domain" description="Cyclic nucleotide-binding" evidence="5">
    <location>
        <begin position="19"/>
        <end position="122"/>
    </location>
</feature>
<dbReference type="EMBL" id="QXMN01000013">
    <property type="protein sequence ID" value="RIX80276.1"/>
    <property type="molecule type" value="Genomic_DNA"/>
</dbReference>
<dbReference type="GO" id="GO:0003677">
    <property type="term" value="F:DNA binding"/>
    <property type="evidence" value="ECO:0007669"/>
    <property type="project" value="UniProtKB-KW"/>
</dbReference>
<dbReference type="PROSITE" id="PS51063">
    <property type="entry name" value="HTH_CRP_2"/>
    <property type="match status" value="1"/>
</dbReference>
<dbReference type="Gene3D" id="1.10.10.10">
    <property type="entry name" value="Winged helix-like DNA-binding domain superfamily/Winged helix DNA-binding domain"/>
    <property type="match status" value="1"/>
</dbReference>
<keyword evidence="2" id="KW-0238">DNA-binding</keyword>
<dbReference type="GO" id="GO:0003700">
    <property type="term" value="F:DNA-binding transcription factor activity"/>
    <property type="evidence" value="ECO:0007669"/>
    <property type="project" value="TreeGrafter"/>
</dbReference>
<evidence type="ECO:0000313" key="8">
    <source>
        <dbReference type="Proteomes" id="UP000265619"/>
    </source>
</evidence>
<dbReference type="Pfam" id="PF00027">
    <property type="entry name" value="cNMP_binding"/>
    <property type="match status" value="1"/>
</dbReference>
<evidence type="ECO:0000259" key="5">
    <source>
        <dbReference type="PROSITE" id="PS50042"/>
    </source>
</evidence>
<feature type="region of interest" description="Disordered" evidence="4">
    <location>
        <begin position="240"/>
        <end position="276"/>
    </location>
</feature>
<evidence type="ECO:0000256" key="3">
    <source>
        <dbReference type="ARBA" id="ARBA00023163"/>
    </source>
</evidence>
<keyword evidence="1" id="KW-0805">Transcription regulation</keyword>
<evidence type="ECO:0000256" key="2">
    <source>
        <dbReference type="ARBA" id="ARBA00023125"/>
    </source>
</evidence>
<keyword evidence="3" id="KW-0804">Transcription</keyword>
<dbReference type="AlphaFoldDB" id="A0A9X8D5C8"/>
<dbReference type="PROSITE" id="PS50042">
    <property type="entry name" value="CNMP_BINDING_3"/>
    <property type="match status" value="1"/>
</dbReference>
<dbReference type="InterPro" id="IPR036390">
    <property type="entry name" value="WH_DNA-bd_sf"/>
</dbReference>
<accession>A0A9X8D5C8</accession>
<protein>
    <submittedName>
        <fullName evidence="7">Crp/Fnr family transcriptional regulator</fullName>
    </submittedName>
</protein>
<name>A0A9X8D5C8_9BURK</name>
<dbReference type="SMART" id="SM00419">
    <property type="entry name" value="HTH_CRP"/>
    <property type="match status" value="1"/>
</dbReference>
<dbReference type="SMART" id="SM00100">
    <property type="entry name" value="cNMP"/>
    <property type="match status" value="1"/>
</dbReference>
<evidence type="ECO:0000256" key="1">
    <source>
        <dbReference type="ARBA" id="ARBA00023015"/>
    </source>
</evidence>
<dbReference type="OrthoDB" id="6881322at2"/>
<gene>
    <name evidence="7" type="ORF">D3H34_13110</name>
</gene>
<evidence type="ECO:0000313" key="7">
    <source>
        <dbReference type="EMBL" id="RIX80276.1"/>
    </source>
</evidence>
<dbReference type="InterPro" id="IPR036388">
    <property type="entry name" value="WH-like_DNA-bd_sf"/>
</dbReference>
<reference evidence="7 8" key="1">
    <citation type="submission" date="2018-09" db="EMBL/GenBank/DDBJ databases">
        <title>Acidovorax cavernicola nov. sp. isolated from Gruta de las Maravillas (Aracena, Spain).</title>
        <authorList>
            <person name="Jurado V."/>
            <person name="Gutierrez-Patricio S."/>
            <person name="Gonzalez-Pimentel J.L."/>
            <person name="Miller A.Z."/>
            <person name="Laiz L."/>
            <person name="Saiz-Jimenez C."/>
        </authorList>
    </citation>
    <scope>NUCLEOTIDE SEQUENCE [LARGE SCALE GENOMIC DNA]</scope>
    <source>
        <strain evidence="7 8">1011MAR4D40.2</strain>
    </source>
</reference>
<dbReference type="InterPro" id="IPR050397">
    <property type="entry name" value="Env_Response_Regulators"/>
</dbReference>
<comment type="caution">
    <text evidence="7">The sequence shown here is derived from an EMBL/GenBank/DDBJ whole genome shotgun (WGS) entry which is preliminary data.</text>
</comment>
<evidence type="ECO:0000259" key="6">
    <source>
        <dbReference type="PROSITE" id="PS51063"/>
    </source>
</evidence>
<keyword evidence="8" id="KW-1185">Reference proteome</keyword>
<sequence length="276" mass="30627">MNGFAIRTEERERINAGRWFSSLSPTLRHDILRAVVVRRFVHGEQIAAQGALDSHWMGCAQGAVRVCSATSAGKQRTIAYMEPGTWFADVAIVEGGRCMHDCFAHGDTTVLLMPQSEFRALLATHVELYGALLQLQAQCIRSLAGTVDDLKTLSLRDRLIKLLVKQVRRHGVAHGKTGIRIGFELAQEELGRMLGASRQRINEALRSMEKDGLLCLDARGIVILDLESLKRDAECDWPQEAPHRAAHSRPLARHVRSPHLGDRAPAHPAPALVQEY</sequence>
<evidence type="ECO:0000256" key="4">
    <source>
        <dbReference type="SAM" id="MobiDB-lite"/>
    </source>
</evidence>
<dbReference type="InterPro" id="IPR014710">
    <property type="entry name" value="RmlC-like_jellyroll"/>
</dbReference>
<dbReference type="CDD" id="cd00038">
    <property type="entry name" value="CAP_ED"/>
    <property type="match status" value="1"/>
</dbReference>
<dbReference type="RefSeq" id="WP_119553895.1">
    <property type="nucleotide sequence ID" value="NZ_QXMN01000013.1"/>
</dbReference>
<proteinExistence type="predicted"/>
<dbReference type="InterPro" id="IPR000595">
    <property type="entry name" value="cNMP-bd_dom"/>
</dbReference>
<dbReference type="GO" id="GO:0005829">
    <property type="term" value="C:cytosol"/>
    <property type="evidence" value="ECO:0007669"/>
    <property type="project" value="TreeGrafter"/>
</dbReference>
<dbReference type="InterPro" id="IPR018490">
    <property type="entry name" value="cNMP-bd_dom_sf"/>
</dbReference>
<dbReference type="SUPFAM" id="SSF51206">
    <property type="entry name" value="cAMP-binding domain-like"/>
    <property type="match status" value="1"/>
</dbReference>
<dbReference type="Gene3D" id="2.60.120.10">
    <property type="entry name" value="Jelly Rolls"/>
    <property type="match status" value="1"/>
</dbReference>
<dbReference type="InterPro" id="IPR012318">
    <property type="entry name" value="HTH_CRP"/>
</dbReference>
<organism evidence="7 8">
    <name type="scientific">Acidovorax cavernicola</name>
    <dbReference type="NCBI Taxonomy" id="1675792"/>
    <lineage>
        <taxon>Bacteria</taxon>
        <taxon>Pseudomonadati</taxon>
        <taxon>Pseudomonadota</taxon>
        <taxon>Betaproteobacteria</taxon>
        <taxon>Burkholderiales</taxon>
        <taxon>Comamonadaceae</taxon>
        <taxon>Acidovorax</taxon>
    </lineage>
</organism>
<dbReference type="Pfam" id="PF13545">
    <property type="entry name" value="HTH_Crp_2"/>
    <property type="match status" value="1"/>
</dbReference>
<dbReference type="SUPFAM" id="SSF46785">
    <property type="entry name" value="Winged helix' DNA-binding domain"/>
    <property type="match status" value="1"/>
</dbReference>
<dbReference type="Proteomes" id="UP000265619">
    <property type="component" value="Unassembled WGS sequence"/>
</dbReference>
<feature type="compositionally biased region" description="Basic residues" evidence="4">
    <location>
        <begin position="244"/>
        <end position="257"/>
    </location>
</feature>
<dbReference type="PANTHER" id="PTHR24567">
    <property type="entry name" value="CRP FAMILY TRANSCRIPTIONAL REGULATORY PROTEIN"/>
    <property type="match status" value="1"/>
</dbReference>
<dbReference type="PANTHER" id="PTHR24567:SF74">
    <property type="entry name" value="HTH-TYPE TRANSCRIPTIONAL REGULATOR ARCR"/>
    <property type="match status" value="1"/>
</dbReference>